<dbReference type="EMBL" id="JAPFFF010000010">
    <property type="protein sequence ID" value="KAK8880369.1"/>
    <property type="molecule type" value="Genomic_DNA"/>
</dbReference>
<proteinExistence type="predicted"/>
<keyword evidence="2" id="KW-1185">Reference proteome</keyword>
<organism evidence="1 2">
    <name type="scientific">Tritrichomonas musculus</name>
    <dbReference type="NCBI Taxonomy" id="1915356"/>
    <lineage>
        <taxon>Eukaryota</taxon>
        <taxon>Metamonada</taxon>
        <taxon>Parabasalia</taxon>
        <taxon>Tritrichomonadida</taxon>
        <taxon>Tritrichomonadidae</taxon>
        <taxon>Tritrichomonas</taxon>
    </lineage>
</organism>
<evidence type="ECO:0000313" key="1">
    <source>
        <dbReference type="EMBL" id="KAK8880369.1"/>
    </source>
</evidence>
<dbReference type="Proteomes" id="UP001470230">
    <property type="component" value="Unassembled WGS sequence"/>
</dbReference>
<evidence type="ECO:0008006" key="3">
    <source>
        <dbReference type="Google" id="ProtNLM"/>
    </source>
</evidence>
<reference evidence="1 2" key="1">
    <citation type="submission" date="2024-04" db="EMBL/GenBank/DDBJ databases">
        <title>Tritrichomonas musculus Genome.</title>
        <authorList>
            <person name="Alves-Ferreira E."/>
            <person name="Grigg M."/>
            <person name="Lorenzi H."/>
            <person name="Galac M."/>
        </authorList>
    </citation>
    <scope>NUCLEOTIDE SEQUENCE [LARGE SCALE GENOMIC DNA]</scope>
    <source>
        <strain evidence="1 2">EAF2021</strain>
    </source>
</reference>
<protein>
    <recommendedName>
        <fullName evidence="3">MSP domain-containing protein</fullName>
    </recommendedName>
</protein>
<accession>A0ABR2JNK2</accession>
<name>A0ABR2JNK2_9EUKA</name>
<comment type="caution">
    <text evidence="1">The sequence shown here is derived from an EMBL/GenBank/DDBJ whole genome shotgun (WGS) entry which is preliminary data.</text>
</comment>
<evidence type="ECO:0000313" key="2">
    <source>
        <dbReference type="Proteomes" id="UP001470230"/>
    </source>
</evidence>
<sequence>MYTAIPENSKLEMGLNIHLFSFTLPYDLISQNDIVRVSITTLPEGNKQHFEMEAKKMNKCNHSFLINVTNETKKIIVVFRKKDEKTKNPIIASTIIHSHSFPKISRNIYQFLTGTLDNDIKTVKIYEPVQKQNAKQESMNRIVIGQMKVHLSFGNPYPTVTKETKNNNDLHQLKTNKNNSTNKKVKYNKFADENSKLTNVNENTYY</sequence>
<gene>
    <name evidence="1" type="ORF">M9Y10_003038</name>
</gene>